<dbReference type="Gene3D" id="1.10.10.10">
    <property type="entry name" value="Winged helix-like DNA-binding domain superfamily/Winged helix DNA-binding domain"/>
    <property type="match status" value="1"/>
</dbReference>
<sequence>MFKLSLDSLLVLDTIDRLGTFAATADALFRVPSTISYTVSKLEQDLNVKIYERSGPKVSLTKAGRELLNEGRYLLRTAEEIENRVRRVASGWETELNIGMDTIFSPASLLTEIADFSTISPLTRLNFLHDSLSGTWESLLDRRVDLLVGAAGEGPSGGGYKSKLIGMIDFVFVVAPEHPLALIDKPLGKLELSQHRVITVRDSVRNTPSRTVGLLSGQNTLSVPNMKTKLAFQQASLGVGFLPEPMVRTAIANKQLIIN</sequence>
<dbReference type="GO" id="GO:0000976">
    <property type="term" value="F:transcription cis-regulatory region binding"/>
    <property type="evidence" value="ECO:0007669"/>
    <property type="project" value="TreeGrafter"/>
</dbReference>
<evidence type="ECO:0000256" key="1">
    <source>
        <dbReference type="ARBA" id="ARBA00009437"/>
    </source>
</evidence>
<feature type="non-terminal residue" evidence="6">
    <location>
        <position position="259"/>
    </location>
</feature>
<comment type="caution">
    <text evidence="6">The sequence shown here is derived from an EMBL/GenBank/DDBJ whole genome shotgun (WGS) entry which is preliminary data.</text>
</comment>
<dbReference type="Pfam" id="PF03466">
    <property type="entry name" value="LysR_substrate"/>
    <property type="match status" value="1"/>
</dbReference>
<evidence type="ECO:0000256" key="3">
    <source>
        <dbReference type="ARBA" id="ARBA00023125"/>
    </source>
</evidence>
<dbReference type="SUPFAM" id="SSF53850">
    <property type="entry name" value="Periplasmic binding protein-like II"/>
    <property type="match status" value="1"/>
</dbReference>
<dbReference type="EMBL" id="LAZR01004853">
    <property type="protein sequence ID" value="KKN05014.1"/>
    <property type="molecule type" value="Genomic_DNA"/>
</dbReference>
<dbReference type="InterPro" id="IPR005119">
    <property type="entry name" value="LysR_subst-bd"/>
</dbReference>
<dbReference type="PANTHER" id="PTHR30126">
    <property type="entry name" value="HTH-TYPE TRANSCRIPTIONAL REGULATOR"/>
    <property type="match status" value="1"/>
</dbReference>
<evidence type="ECO:0000313" key="6">
    <source>
        <dbReference type="EMBL" id="KKN05014.1"/>
    </source>
</evidence>
<accession>A0A0F9MGI1</accession>
<comment type="similarity">
    <text evidence="1">Belongs to the LysR transcriptional regulatory family.</text>
</comment>
<name>A0A0F9MGI1_9ZZZZ</name>
<dbReference type="InterPro" id="IPR000847">
    <property type="entry name" value="LysR_HTH_N"/>
</dbReference>
<dbReference type="PANTHER" id="PTHR30126:SF4">
    <property type="entry name" value="LYSR FAMILY TRANSCRIPTIONAL REGULATOR"/>
    <property type="match status" value="1"/>
</dbReference>
<keyword evidence="4" id="KW-0804">Transcription</keyword>
<dbReference type="AlphaFoldDB" id="A0A0F9MGI1"/>
<dbReference type="PROSITE" id="PS50931">
    <property type="entry name" value="HTH_LYSR"/>
    <property type="match status" value="1"/>
</dbReference>
<dbReference type="SUPFAM" id="SSF46785">
    <property type="entry name" value="Winged helix' DNA-binding domain"/>
    <property type="match status" value="1"/>
</dbReference>
<evidence type="ECO:0000256" key="4">
    <source>
        <dbReference type="ARBA" id="ARBA00023163"/>
    </source>
</evidence>
<gene>
    <name evidence="6" type="ORF">LCGC14_1091660</name>
</gene>
<reference evidence="6" key="1">
    <citation type="journal article" date="2015" name="Nature">
        <title>Complex archaea that bridge the gap between prokaryotes and eukaryotes.</title>
        <authorList>
            <person name="Spang A."/>
            <person name="Saw J.H."/>
            <person name="Jorgensen S.L."/>
            <person name="Zaremba-Niedzwiedzka K."/>
            <person name="Martijn J."/>
            <person name="Lind A.E."/>
            <person name="van Eijk R."/>
            <person name="Schleper C."/>
            <person name="Guy L."/>
            <person name="Ettema T.J."/>
        </authorList>
    </citation>
    <scope>NUCLEOTIDE SEQUENCE</scope>
</reference>
<proteinExistence type="inferred from homology"/>
<protein>
    <recommendedName>
        <fullName evidence="5">HTH lysR-type domain-containing protein</fullName>
    </recommendedName>
</protein>
<evidence type="ECO:0000259" key="5">
    <source>
        <dbReference type="PROSITE" id="PS50931"/>
    </source>
</evidence>
<keyword evidence="2" id="KW-0805">Transcription regulation</keyword>
<dbReference type="InterPro" id="IPR036390">
    <property type="entry name" value="WH_DNA-bd_sf"/>
</dbReference>
<feature type="domain" description="HTH lysR-type" evidence="5">
    <location>
        <begin position="4"/>
        <end position="61"/>
    </location>
</feature>
<evidence type="ECO:0000256" key="2">
    <source>
        <dbReference type="ARBA" id="ARBA00023015"/>
    </source>
</evidence>
<dbReference type="GO" id="GO:0003700">
    <property type="term" value="F:DNA-binding transcription factor activity"/>
    <property type="evidence" value="ECO:0007669"/>
    <property type="project" value="InterPro"/>
</dbReference>
<dbReference type="Pfam" id="PF00126">
    <property type="entry name" value="HTH_1"/>
    <property type="match status" value="1"/>
</dbReference>
<organism evidence="6">
    <name type="scientific">marine sediment metagenome</name>
    <dbReference type="NCBI Taxonomy" id="412755"/>
    <lineage>
        <taxon>unclassified sequences</taxon>
        <taxon>metagenomes</taxon>
        <taxon>ecological metagenomes</taxon>
    </lineage>
</organism>
<keyword evidence="3" id="KW-0238">DNA-binding</keyword>
<dbReference type="InterPro" id="IPR036388">
    <property type="entry name" value="WH-like_DNA-bd_sf"/>
</dbReference>
<dbReference type="Gene3D" id="3.40.190.290">
    <property type="match status" value="1"/>
</dbReference>